<accession>A0A0C3C2L6</accession>
<sequence length="267" mass="30954">MTWLDERVAELRQAEGEIPQLYQSILQTDQTLASLRRELNNLPHTSTNEPTLRRQQLCTEISEAIYSRSNLSGRLHHAERAVYVLPELVNRKNHMDPRTFPPEIREMILSLVLVKDDPIKLDDCLYPKNLGLLQTCKQMQREGRAIYYGDNTFEATLEHYSRLRWDFNLSPRPEEPRIQALQKLTIYTGIKTDIPGLILLVKGCISLERLVIIIEDAPEDYEEHWAREVTSLQYERPSKLDLISVEIPSAQADPEAESIRKILLDIL</sequence>
<dbReference type="HOGENOM" id="CLU_912546_0_0_1"/>
<protein>
    <submittedName>
        <fullName evidence="1">Uncharacterized protein</fullName>
    </submittedName>
</protein>
<dbReference type="OrthoDB" id="5372935at2759"/>
<dbReference type="InParanoid" id="A0A0C3C2L6"/>
<dbReference type="EMBL" id="KN832899">
    <property type="protein sequence ID" value="KIM93113.1"/>
    <property type="molecule type" value="Genomic_DNA"/>
</dbReference>
<name>A0A0C3C2L6_OIDMZ</name>
<organism evidence="1 2">
    <name type="scientific">Oidiodendron maius (strain Zn)</name>
    <dbReference type="NCBI Taxonomy" id="913774"/>
    <lineage>
        <taxon>Eukaryota</taxon>
        <taxon>Fungi</taxon>
        <taxon>Dikarya</taxon>
        <taxon>Ascomycota</taxon>
        <taxon>Pezizomycotina</taxon>
        <taxon>Leotiomycetes</taxon>
        <taxon>Leotiomycetes incertae sedis</taxon>
        <taxon>Myxotrichaceae</taxon>
        <taxon>Oidiodendron</taxon>
    </lineage>
</organism>
<dbReference type="AlphaFoldDB" id="A0A0C3C2L6"/>
<keyword evidence="2" id="KW-1185">Reference proteome</keyword>
<evidence type="ECO:0000313" key="1">
    <source>
        <dbReference type="EMBL" id="KIM93113.1"/>
    </source>
</evidence>
<reference evidence="1 2" key="1">
    <citation type="submission" date="2014-04" db="EMBL/GenBank/DDBJ databases">
        <authorList>
            <consortium name="DOE Joint Genome Institute"/>
            <person name="Kuo A."/>
            <person name="Martino E."/>
            <person name="Perotto S."/>
            <person name="Kohler A."/>
            <person name="Nagy L.G."/>
            <person name="Floudas D."/>
            <person name="Copeland A."/>
            <person name="Barry K.W."/>
            <person name="Cichocki N."/>
            <person name="Veneault-Fourrey C."/>
            <person name="LaButti K."/>
            <person name="Lindquist E.A."/>
            <person name="Lipzen A."/>
            <person name="Lundell T."/>
            <person name="Morin E."/>
            <person name="Murat C."/>
            <person name="Sun H."/>
            <person name="Tunlid A."/>
            <person name="Henrissat B."/>
            <person name="Grigoriev I.V."/>
            <person name="Hibbett D.S."/>
            <person name="Martin F."/>
            <person name="Nordberg H.P."/>
            <person name="Cantor M.N."/>
            <person name="Hua S.X."/>
        </authorList>
    </citation>
    <scope>NUCLEOTIDE SEQUENCE [LARGE SCALE GENOMIC DNA]</scope>
    <source>
        <strain evidence="1 2">Zn</strain>
    </source>
</reference>
<gene>
    <name evidence="1" type="ORF">OIDMADRAFT_36046</name>
</gene>
<evidence type="ECO:0000313" key="2">
    <source>
        <dbReference type="Proteomes" id="UP000054321"/>
    </source>
</evidence>
<proteinExistence type="predicted"/>
<reference evidence="2" key="2">
    <citation type="submission" date="2015-01" db="EMBL/GenBank/DDBJ databases">
        <title>Evolutionary Origins and Diversification of the Mycorrhizal Mutualists.</title>
        <authorList>
            <consortium name="DOE Joint Genome Institute"/>
            <consortium name="Mycorrhizal Genomics Consortium"/>
            <person name="Kohler A."/>
            <person name="Kuo A."/>
            <person name="Nagy L.G."/>
            <person name="Floudas D."/>
            <person name="Copeland A."/>
            <person name="Barry K.W."/>
            <person name="Cichocki N."/>
            <person name="Veneault-Fourrey C."/>
            <person name="LaButti K."/>
            <person name="Lindquist E.A."/>
            <person name="Lipzen A."/>
            <person name="Lundell T."/>
            <person name="Morin E."/>
            <person name="Murat C."/>
            <person name="Riley R."/>
            <person name="Ohm R."/>
            <person name="Sun H."/>
            <person name="Tunlid A."/>
            <person name="Henrissat B."/>
            <person name="Grigoriev I.V."/>
            <person name="Hibbett D.S."/>
            <person name="Martin F."/>
        </authorList>
    </citation>
    <scope>NUCLEOTIDE SEQUENCE [LARGE SCALE GENOMIC DNA]</scope>
    <source>
        <strain evidence="2">Zn</strain>
    </source>
</reference>
<dbReference type="Proteomes" id="UP000054321">
    <property type="component" value="Unassembled WGS sequence"/>
</dbReference>